<keyword evidence="3" id="KW-1185">Reference proteome</keyword>
<organism evidence="2 3">
    <name type="scientific">Vagococcus zengguangii</name>
    <dbReference type="NCBI Taxonomy" id="2571750"/>
    <lineage>
        <taxon>Bacteria</taxon>
        <taxon>Bacillati</taxon>
        <taxon>Bacillota</taxon>
        <taxon>Bacilli</taxon>
        <taxon>Lactobacillales</taxon>
        <taxon>Enterococcaceae</taxon>
        <taxon>Vagococcus</taxon>
    </lineage>
</organism>
<dbReference type="PANTHER" id="PTHR39639">
    <property type="entry name" value="CHROMOSOME 16, WHOLE GENOME SHOTGUN SEQUENCE"/>
    <property type="match status" value="1"/>
</dbReference>
<dbReference type="PANTHER" id="PTHR39639:SF1">
    <property type="entry name" value="DUF262 DOMAIN-CONTAINING PROTEIN"/>
    <property type="match status" value="1"/>
</dbReference>
<dbReference type="Proteomes" id="UP000298615">
    <property type="component" value="Chromosome"/>
</dbReference>
<accession>A0A4D7CRA9</accession>
<dbReference type="AlphaFoldDB" id="A0A4D7CRA9"/>
<evidence type="ECO:0000313" key="3">
    <source>
        <dbReference type="Proteomes" id="UP000298615"/>
    </source>
</evidence>
<evidence type="ECO:0000313" key="2">
    <source>
        <dbReference type="EMBL" id="QCI86628.1"/>
    </source>
</evidence>
<protein>
    <submittedName>
        <fullName evidence="2">DUF262 domain-containing protein</fullName>
    </submittedName>
</protein>
<dbReference type="InterPro" id="IPR004919">
    <property type="entry name" value="GmrSD_N"/>
</dbReference>
<evidence type="ECO:0000259" key="1">
    <source>
        <dbReference type="Pfam" id="PF03235"/>
    </source>
</evidence>
<feature type="domain" description="GmrSD restriction endonucleases N-terminal" evidence="1">
    <location>
        <begin position="132"/>
        <end position="291"/>
    </location>
</feature>
<dbReference type="RefSeq" id="WP_136953459.1">
    <property type="nucleotide sequence ID" value="NZ_CP039712.1"/>
</dbReference>
<dbReference type="Pfam" id="PF03235">
    <property type="entry name" value="GmrSD_N"/>
    <property type="match status" value="1"/>
</dbReference>
<sequence>MVETVTIGVNVINREEFTEQIDVRFVKETNDIEEYKYYNLENEYLSKRDITISLDKEKSQVFNVDIEFSENIVDSAEEIRLEFTKSYNDKLYKLQSQDEEEDIEEVDNEIKPYDPTLIRVDQKLFTIESTVEKIMKKSIDLNPEFQRKFVWTDITRKSRLIESVMLRIPLPVFYLSEDEDGIYHVLDGLQRLSVLNSYLNNGFRLKNLEYLEEECGGKFFQPLSEDEDERKAEYEKNPNKYLPQKYVRRINDTMLNFNVVDSRTPDQAKYDIFRRINTGGKPLNRQEMRNAMATPHTRQLLKSLSDLEIFKKATAYSVKDTRFADQELILRFIGFYLIDNEYKHSVQYKGAMANFLDQVIENLNKYYSNREKFQNDIFQAFKRSMENSYELFGDKGFKRTTVINKALFLSVSRNAYRYELINDYNAEQNVELRDLFFNYNYELNDDNNTFWIGKVEKLELKSRTIDDSLSTGTNEILKIESAYTIMAEILEVLINESN</sequence>
<dbReference type="KEGG" id="vao:FA707_06430"/>
<gene>
    <name evidence="2" type="ORF">FA707_06430</name>
</gene>
<dbReference type="EMBL" id="CP039712">
    <property type="protein sequence ID" value="QCI86628.1"/>
    <property type="molecule type" value="Genomic_DNA"/>
</dbReference>
<proteinExistence type="predicted"/>
<name>A0A4D7CRA9_9ENTE</name>
<reference evidence="2 3" key="1">
    <citation type="submission" date="2019-04" db="EMBL/GenBank/DDBJ databases">
        <title>Vagococcus sp. nov., isolated from faeces of yaks (Bos grunniens).</title>
        <authorList>
            <person name="Ge Y."/>
        </authorList>
    </citation>
    <scope>NUCLEOTIDE SEQUENCE [LARGE SCALE GENOMIC DNA]</scope>
    <source>
        <strain evidence="2 3">MN-17</strain>
    </source>
</reference>